<dbReference type="Pfam" id="PF04186">
    <property type="entry name" value="FxsA"/>
    <property type="match status" value="1"/>
</dbReference>
<comment type="caution">
    <text evidence="3">The sequence shown here is derived from an EMBL/GenBank/DDBJ whole genome shotgun (WGS) entry which is preliminary data.</text>
</comment>
<dbReference type="EMBL" id="JAYGII010000003">
    <property type="protein sequence ID" value="MEA5444613.1"/>
    <property type="molecule type" value="Genomic_DNA"/>
</dbReference>
<name>A0AAP6MJT0_9GAMM</name>
<evidence type="ECO:0000313" key="3">
    <source>
        <dbReference type="EMBL" id="MEA5444613.1"/>
    </source>
</evidence>
<gene>
    <name evidence="3" type="ORF">VCB98_02130</name>
</gene>
<dbReference type="Proteomes" id="UP001302316">
    <property type="component" value="Unassembled WGS sequence"/>
</dbReference>
<proteinExistence type="predicted"/>
<dbReference type="PANTHER" id="PTHR35335">
    <property type="entry name" value="UPF0716 PROTEIN FXSA"/>
    <property type="match status" value="1"/>
</dbReference>
<organism evidence="3 4">
    <name type="scientific">Natronospira elongata</name>
    <dbReference type="NCBI Taxonomy" id="3110268"/>
    <lineage>
        <taxon>Bacteria</taxon>
        <taxon>Pseudomonadati</taxon>
        <taxon>Pseudomonadota</taxon>
        <taxon>Gammaproteobacteria</taxon>
        <taxon>Natronospirales</taxon>
        <taxon>Natronospiraceae</taxon>
        <taxon>Natronospira</taxon>
    </lineage>
</organism>
<dbReference type="NCBIfam" id="NF008528">
    <property type="entry name" value="PRK11463.1-2"/>
    <property type="match status" value="1"/>
</dbReference>
<evidence type="ECO:0000256" key="2">
    <source>
        <dbReference type="SAM" id="Phobius"/>
    </source>
</evidence>
<feature type="transmembrane region" description="Helical" evidence="2">
    <location>
        <begin position="76"/>
        <end position="101"/>
    </location>
</feature>
<feature type="compositionally biased region" description="Basic and acidic residues" evidence="1">
    <location>
        <begin position="129"/>
        <end position="145"/>
    </location>
</feature>
<evidence type="ECO:0000256" key="1">
    <source>
        <dbReference type="SAM" id="MobiDB-lite"/>
    </source>
</evidence>
<evidence type="ECO:0000313" key="4">
    <source>
        <dbReference type="Proteomes" id="UP001302316"/>
    </source>
</evidence>
<protein>
    <submittedName>
        <fullName evidence="3">FxsA family protein</fullName>
    </submittedName>
</protein>
<feature type="region of interest" description="Disordered" evidence="1">
    <location>
        <begin position="124"/>
        <end position="145"/>
    </location>
</feature>
<reference evidence="3 4" key="1">
    <citation type="submission" date="2023-12" db="EMBL/GenBank/DDBJ databases">
        <title>Whole-genome sequencing of halo(alkali)philic microorganisms from hypersaline lakes.</title>
        <authorList>
            <person name="Sorokin D.Y."/>
            <person name="Merkel A.Y."/>
            <person name="Messina E."/>
            <person name="Yakimov M."/>
        </authorList>
    </citation>
    <scope>NUCLEOTIDE SEQUENCE [LARGE SCALE GENOMIC DNA]</scope>
    <source>
        <strain evidence="3 4">AB-CW1</strain>
    </source>
</reference>
<keyword evidence="4" id="KW-1185">Reference proteome</keyword>
<dbReference type="GO" id="GO:0016020">
    <property type="term" value="C:membrane"/>
    <property type="evidence" value="ECO:0007669"/>
    <property type="project" value="InterPro"/>
</dbReference>
<dbReference type="PANTHER" id="PTHR35335:SF1">
    <property type="entry name" value="UPF0716 PROTEIN FXSA"/>
    <property type="match status" value="1"/>
</dbReference>
<keyword evidence="2" id="KW-0472">Membrane</keyword>
<feature type="transmembrane region" description="Helical" evidence="2">
    <location>
        <begin position="27"/>
        <end position="49"/>
    </location>
</feature>
<accession>A0AAP6MJT0</accession>
<keyword evidence="2" id="KW-1133">Transmembrane helix</keyword>
<dbReference type="InterPro" id="IPR007313">
    <property type="entry name" value="FxsA"/>
</dbReference>
<dbReference type="AlphaFoldDB" id="A0AAP6MJT0"/>
<dbReference type="RefSeq" id="WP_346050003.1">
    <property type="nucleotide sequence ID" value="NZ_JAYGII010000003.1"/>
</dbReference>
<keyword evidence="2" id="KW-0812">Transmembrane</keyword>
<sequence>MPLILLLLFVGVPLLELYLLIQVGQSIGALSTIGLCILTAVIGAALIRLQGIQTLSRARQNLNRGMAPAMEMLEGLALMMAGAMLLTPGFATDALGFMLLVPPLRRLAIRSGLSRMHVQYGPAWSRQHTPQDHQRTIEGDYERRD</sequence>